<feature type="compositionally biased region" description="Pro residues" evidence="1">
    <location>
        <begin position="122"/>
        <end position="134"/>
    </location>
</feature>
<dbReference type="Proteomes" id="UP000076532">
    <property type="component" value="Unassembled WGS sequence"/>
</dbReference>
<dbReference type="PANTHER" id="PTHR47204">
    <property type="entry name" value="OS02G0168900 PROTEIN"/>
    <property type="match status" value="1"/>
</dbReference>
<reference evidence="2 3" key="1">
    <citation type="journal article" date="2016" name="Mol. Biol. Evol.">
        <title>Comparative Genomics of Early-Diverging Mushroom-Forming Fungi Provides Insights into the Origins of Lignocellulose Decay Capabilities.</title>
        <authorList>
            <person name="Nagy L.G."/>
            <person name="Riley R."/>
            <person name="Tritt A."/>
            <person name="Adam C."/>
            <person name="Daum C."/>
            <person name="Floudas D."/>
            <person name="Sun H."/>
            <person name="Yadav J.S."/>
            <person name="Pangilinan J."/>
            <person name="Larsson K.H."/>
            <person name="Matsuura K."/>
            <person name="Barry K."/>
            <person name="Labutti K."/>
            <person name="Kuo R."/>
            <person name="Ohm R.A."/>
            <person name="Bhattacharya S.S."/>
            <person name="Shirouzu T."/>
            <person name="Yoshinaga Y."/>
            <person name="Martin F.M."/>
            <person name="Grigoriev I.V."/>
            <person name="Hibbett D.S."/>
        </authorList>
    </citation>
    <scope>NUCLEOTIDE SEQUENCE [LARGE SCALE GENOMIC DNA]</scope>
    <source>
        <strain evidence="2 3">CBS 109695</strain>
    </source>
</reference>
<dbReference type="GO" id="GO:0032299">
    <property type="term" value="C:ribonuclease H2 complex"/>
    <property type="evidence" value="ECO:0007669"/>
    <property type="project" value="InterPro"/>
</dbReference>
<accession>A0A167WDV8</accession>
<dbReference type="InterPro" id="IPR013924">
    <property type="entry name" value="RNase_H2_suC"/>
</dbReference>
<feature type="compositionally biased region" description="Low complexity" evidence="1">
    <location>
        <begin position="72"/>
        <end position="108"/>
    </location>
</feature>
<dbReference type="OrthoDB" id="6222486at2759"/>
<sequence length="277" mass="29242">MACSTIEIGSPSRALPQCSPHLMPFHINYSGPAPIATYFRVKPTTLLSEAANLIDVEAPTFVGEASQNTVADSDANDSQLQSQSQSQQESDSQPEATGATGAMDTTGDLETRPPTTAALLSPPSPVIPSIPTPNPTKQKPASLGARFKAAFRGRTVHGVTVNLPDGYAGIVFRAPGGSGSDKGTGKGKRQAEKTAAGRPKRGKAGKGKAAEVDVDMEVDDDEAAQEQESVRTLMPTATFASFVLWAPDAPPDEARDEYLRALTEWTALAEEIHRVED</sequence>
<evidence type="ECO:0000313" key="2">
    <source>
        <dbReference type="EMBL" id="KZP05979.1"/>
    </source>
</evidence>
<dbReference type="Gene3D" id="2.40.128.680">
    <property type="match status" value="1"/>
</dbReference>
<evidence type="ECO:0000256" key="1">
    <source>
        <dbReference type="SAM" id="MobiDB-lite"/>
    </source>
</evidence>
<keyword evidence="3" id="KW-1185">Reference proteome</keyword>
<evidence type="ECO:0000313" key="3">
    <source>
        <dbReference type="Proteomes" id="UP000076532"/>
    </source>
</evidence>
<feature type="region of interest" description="Disordered" evidence="1">
    <location>
        <begin position="69"/>
        <end position="142"/>
    </location>
</feature>
<organism evidence="2 3">
    <name type="scientific">Athelia psychrophila</name>
    <dbReference type="NCBI Taxonomy" id="1759441"/>
    <lineage>
        <taxon>Eukaryota</taxon>
        <taxon>Fungi</taxon>
        <taxon>Dikarya</taxon>
        <taxon>Basidiomycota</taxon>
        <taxon>Agaricomycotina</taxon>
        <taxon>Agaricomycetes</taxon>
        <taxon>Agaricomycetidae</taxon>
        <taxon>Atheliales</taxon>
        <taxon>Atheliaceae</taxon>
        <taxon>Athelia</taxon>
    </lineage>
</organism>
<gene>
    <name evidence="2" type="ORF">FIBSPDRAFT_966815</name>
</gene>
<name>A0A167WDV8_9AGAM</name>
<dbReference type="STRING" id="436010.A0A167WDV8"/>
<dbReference type="Pfam" id="PF08615">
    <property type="entry name" value="RNase_H2_suC"/>
    <property type="match status" value="1"/>
</dbReference>
<proteinExistence type="predicted"/>
<dbReference type="GO" id="GO:0006401">
    <property type="term" value="P:RNA catabolic process"/>
    <property type="evidence" value="ECO:0007669"/>
    <property type="project" value="InterPro"/>
</dbReference>
<dbReference type="AlphaFoldDB" id="A0A167WDV8"/>
<feature type="region of interest" description="Disordered" evidence="1">
    <location>
        <begin position="175"/>
        <end position="211"/>
    </location>
</feature>
<protein>
    <submittedName>
        <fullName evidence="2">Uncharacterized protein</fullName>
    </submittedName>
</protein>
<dbReference type="PANTHER" id="PTHR47204:SF1">
    <property type="entry name" value="RIBONUCLEASE H2 SUBUNIT C"/>
    <property type="match status" value="1"/>
</dbReference>
<dbReference type="EMBL" id="KV417809">
    <property type="protein sequence ID" value="KZP05979.1"/>
    <property type="molecule type" value="Genomic_DNA"/>
</dbReference>